<evidence type="ECO:0000256" key="5">
    <source>
        <dbReference type="ARBA" id="ARBA00022692"/>
    </source>
</evidence>
<dbReference type="Proteomes" id="UP001595617">
    <property type="component" value="Unassembled WGS sequence"/>
</dbReference>
<reference evidence="12" key="1">
    <citation type="journal article" date="2019" name="Int. J. Syst. Evol. Microbiol.">
        <title>The Global Catalogue of Microorganisms (GCM) 10K type strain sequencing project: providing services to taxonomists for standard genome sequencing and annotation.</title>
        <authorList>
            <consortium name="The Broad Institute Genomics Platform"/>
            <consortium name="The Broad Institute Genome Sequencing Center for Infectious Disease"/>
            <person name="Wu L."/>
            <person name="Ma J."/>
        </authorList>
    </citation>
    <scope>NUCLEOTIDE SEQUENCE [LARGE SCALE GENOMIC DNA]</scope>
    <source>
        <strain evidence="12">IBRC 10765</strain>
    </source>
</reference>
<keyword evidence="5 9" id="KW-0812">Transmembrane</keyword>
<dbReference type="InterPro" id="IPR055348">
    <property type="entry name" value="DctQ"/>
</dbReference>
<evidence type="ECO:0000256" key="8">
    <source>
        <dbReference type="ARBA" id="ARBA00038436"/>
    </source>
</evidence>
<dbReference type="RefSeq" id="WP_380693454.1">
    <property type="nucleotide sequence ID" value="NZ_JBHRYR010000002.1"/>
</dbReference>
<dbReference type="PANTHER" id="PTHR35011:SF2">
    <property type="entry name" value="2,3-DIKETO-L-GULONATE TRAP TRANSPORTER SMALL PERMEASE PROTEIN YIAM"/>
    <property type="match status" value="1"/>
</dbReference>
<name>A0ABV7ZX49_9GAMM</name>
<keyword evidence="2 9" id="KW-0813">Transport</keyword>
<organism evidence="11 12">
    <name type="scientific">Saccharospirillum mangrovi</name>
    <dbReference type="NCBI Taxonomy" id="2161747"/>
    <lineage>
        <taxon>Bacteria</taxon>
        <taxon>Pseudomonadati</taxon>
        <taxon>Pseudomonadota</taxon>
        <taxon>Gammaproteobacteria</taxon>
        <taxon>Oceanospirillales</taxon>
        <taxon>Saccharospirillaceae</taxon>
        <taxon>Saccharospirillum</taxon>
    </lineage>
</organism>
<feature type="transmembrane region" description="Helical" evidence="9">
    <location>
        <begin position="12"/>
        <end position="30"/>
    </location>
</feature>
<keyword evidence="3" id="KW-1003">Cell membrane</keyword>
<evidence type="ECO:0000256" key="7">
    <source>
        <dbReference type="ARBA" id="ARBA00023136"/>
    </source>
</evidence>
<comment type="subunit">
    <text evidence="9">The complex comprises the extracytoplasmic solute receptor protein and the two transmembrane proteins.</text>
</comment>
<sequence>MFMLRRWLDRLINIAAIMASVVLVAIVMAILADVAGRNLLNAPLRGTQDLMQVALIIIIFGAVAMVDRQDANIAVDLLEPKFSLLLNRSLNLIGRWLGALIFFGIAWAMVDSASISKLLNLGTNILNIPKAPFQYLIAVCSLLTAVSMVLPRPPKVSETLVNEGAVHE</sequence>
<keyword evidence="12" id="KW-1185">Reference proteome</keyword>
<comment type="function">
    <text evidence="9">Part of the tripartite ATP-independent periplasmic (TRAP) transport system.</text>
</comment>
<dbReference type="InterPro" id="IPR007387">
    <property type="entry name" value="TRAP_DctQ"/>
</dbReference>
<feature type="transmembrane region" description="Helical" evidence="9">
    <location>
        <begin position="133"/>
        <end position="150"/>
    </location>
</feature>
<protein>
    <recommendedName>
        <fullName evidence="9">TRAP transporter small permease protein</fullName>
    </recommendedName>
</protein>
<feature type="domain" description="Tripartite ATP-independent periplasmic transporters DctQ component" evidence="10">
    <location>
        <begin position="26"/>
        <end position="148"/>
    </location>
</feature>
<evidence type="ECO:0000313" key="12">
    <source>
        <dbReference type="Proteomes" id="UP001595617"/>
    </source>
</evidence>
<accession>A0ABV7ZX49</accession>
<feature type="transmembrane region" description="Helical" evidence="9">
    <location>
        <begin position="89"/>
        <end position="110"/>
    </location>
</feature>
<evidence type="ECO:0000256" key="3">
    <source>
        <dbReference type="ARBA" id="ARBA00022475"/>
    </source>
</evidence>
<dbReference type="Pfam" id="PF04290">
    <property type="entry name" value="DctQ"/>
    <property type="match status" value="1"/>
</dbReference>
<evidence type="ECO:0000259" key="10">
    <source>
        <dbReference type="Pfam" id="PF04290"/>
    </source>
</evidence>
<feature type="transmembrane region" description="Helical" evidence="9">
    <location>
        <begin position="50"/>
        <end position="68"/>
    </location>
</feature>
<proteinExistence type="inferred from homology"/>
<evidence type="ECO:0000313" key="11">
    <source>
        <dbReference type="EMBL" id="MFC3851911.1"/>
    </source>
</evidence>
<comment type="subcellular location">
    <subcellularLocation>
        <location evidence="1 9">Cell inner membrane</location>
        <topology evidence="1 9">Multi-pass membrane protein</topology>
    </subcellularLocation>
</comment>
<evidence type="ECO:0000256" key="2">
    <source>
        <dbReference type="ARBA" id="ARBA00022448"/>
    </source>
</evidence>
<comment type="similarity">
    <text evidence="8 9">Belongs to the TRAP transporter small permease family.</text>
</comment>
<evidence type="ECO:0000256" key="4">
    <source>
        <dbReference type="ARBA" id="ARBA00022519"/>
    </source>
</evidence>
<evidence type="ECO:0000256" key="6">
    <source>
        <dbReference type="ARBA" id="ARBA00022989"/>
    </source>
</evidence>
<comment type="caution">
    <text evidence="11">The sequence shown here is derived from an EMBL/GenBank/DDBJ whole genome shotgun (WGS) entry which is preliminary data.</text>
</comment>
<keyword evidence="7 9" id="KW-0472">Membrane</keyword>
<dbReference type="PANTHER" id="PTHR35011">
    <property type="entry name" value="2,3-DIKETO-L-GULONATE TRAP TRANSPORTER SMALL PERMEASE PROTEIN YIAM"/>
    <property type="match status" value="1"/>
</dbReference>
<keyword evidence="4 9" id="KW-0997">Cell inner membrane</keyword>
<gene>
    <name evidence="11" type="ORF">ACFOOG_03600</name>
</gene>
<keyword evidence="6 9" id="KW-1133">Transmembrane helix</keyword>
<evidence type="ECO:0000256" key="1">
    <source>
        <dbReference type="ARBA" id="ARBA00004429"/>
    </source>
</evidence>
<dbReference type="EMBL" id="JBHRYR010000002">
    <property type="protein sequence ID" value="MFC3851911.1"/>
    <property type="molecule type" value="Genomic_DNA"/>
</dbReference>
<evidence type="ECO:0000256" key="9">
    <source>
        <dbReference type="RuleBase" id="RU369079"/>
    </source>
</evidence>